<evidence type="ECO:0000313" key="1">
    <source>
        <dbReference type="EMBL" id="DAF93028.1"/>
    </source>
</evidence>
<accession>A0A8S5UF16</accession>
<dbReference type="EMBL" id="BK016079">
    <property type="protein sequence ID" value="DAF93028.1"/>
    <property type="molecule type" value="Genomic_DNA"/>
</dbReference>
<sequence>MAKAENTVIFDGIKYNPGDELPDLGSWVCTGAKGMVRDYEGLSKDVSKLPHYVQSGSSALCLDTSELYEYHKPTDTWYKL</sequence>
<organism evidence="1">
    <name type="scientific">Myoviridae sp. ctGrV43</name>
    <dbReference type="NCBI Taxonomy" id="2825075"/>
    <lineage>
        <taxon>Viruses</taxon>
        <taxon>Duplodnaviria</taxon>
        <taxon>Heunggongvirae</taxon>
        <taxon>Uroviricota</taxon>
        <taxon>Caudoviricetes</taxon>
    </lineage>
</organism>
<protein>
    <submittedName>
        <fullName evidence="1">Uncharacterized protein</fullName>
    </submittedName>
</protein>
<proteinExistence type="predicted"/>
<reference evidence="1" key="1">
    <citation type="journal article" date="2021" name="Proc. Natl. Acad. Sci. U.S.A.">
        <title>A Catalog of Tens of Thousands of Viruses from Human Metagenomes Reveals Hidden Associations with Chronic Diseases.</title>
        <authorList>
            <person name="Tisza M.J."/>
            <person name="Buck C.B."/>
        </authorList>
    </citation>
    <scope>NUCLEOTIDE SEQUENCE</scope>
    <source>
        <strain evidence="1">CtGrV43</strain>
    </source>
</reference>
<name>A0A8S5UF16_9CAUD</name>